<dbReference type="Proteomes" id="UP000181870">
    <property type="component" value="Unassembled WGS sequence"/>
</dbReference>
<dbReference type="EMBL" id="FNDO01000011">
    <property type="protein sequence ID" value="SDH72268.1"/>
    <property type="molecule type" value="Genomic_DNA"/>
</dbReference>
<accession>A0A1G8EQW8</accession>
<gene>
    <name evidence="2" type="ORF">SAMN05192582_101150</name>
</gene>
<dbReference type="RefSeq" id="WP_074636830.1">
    <property type="nucleotide sequence ID" value="NZ_FNDO01000011.1"/>
</dbReference>
<proteinExistence type="predicted"/>
<feature type="region of interest" description="Disordered" evidence="1">
    <location>
        <begin position="134"/>
        <end position="173"/>
    </location>
</feature>
<evidence type="ECO:0000313" key="2">
    <source>
        <dbReference type="EMBL" id="SDH72268.1"/>
    </source>
</evidence>
<reference evidence="3" key="1">
    <citation type="submission" date="2016-10" db="EMBL/GenBank/DDBJ databases">
        <authorList>
            <person name="Varghese N."/>
            <person name="Submissions S."/>
        </authorList>
    </citation>
    <scope>NUCLEOTIDE SEQUENCE [LARGE SCALE GENOMIC DNA]</scope>
    <source>
        <strain evidence="3">NLAE-zl-C57</strain>
    </source>
</reference>
<evidence type="ECO:0000256" key="1">
    <source>
        <dbReference type="SAM" id="MobiDB-lite"/>
    </source>
</evidence>
<dbReference type="AlphaFoldDB" id="A0A1G8EQW8"/>
<sequence>MNNNLSYEVSHVVITPRLIEFLKQKPKGRFTRLEAYFDLLSRAMVKKPFSVLPKAASAELLGEFDTTVTELAGDWAWQRATVRDFLSELSAIGQLARADSYKTMTITFEALKFRWLQEELVKEEATIELLKQSDKKNAKGHSTPKETGLFPADAESGDTGSLATGNEDAALNDEPISELEKSQRKVCRELYEEIFSEMSETIREWAYTPKVEHALFRAYYNLCGADRKRWQEYLGRMPKDNTLSLTIYGNETMRTTADKVESYFIRFGTEFLKDENE</sequence>
<name>A0A1G8EQW8_BACOV</name>
<protein>
    <submittedName>
        <fullName evidence="2">Uncharacterized protein</fullName>
    </submittedName>
</protein>
<organism evidence="2 3">
    <name type="scientific">Bacteroides ovatus</name>
    <dbReference type="NCBI Taxonomy" id="28116"/>
    <lineage>
        <taxon>Bacteria</taxon>
        <taxon>Pseudomonadati</taxon>
        <taxon>Bacteroidota</taxon>
        <taxon>Bacteroidia</taxon>
        <taxon>Bacteroidales</taxon>
        <taxon>Bacteroidaceae</taxon>
        <taxon>Bacteroides</taxon>
    </lineage>
</organism>
<evidence type="ECO:0000313" key="3">
    <source>
        <dbReference type="Proteomes" id="UP000181870"/>
    </source>
</evidence>